<dbReference type="Proteomes" id="UP000577707">
    <property type="component" value="Unassembled WGS sequence"/>
</dbReference>
<organism evidence="6 7">
    <name type="scientific">Nocardioides albus</name>
    <dbReference type="NCBI Taxonomy" id="1841"/>
    <lineage>
        <taxon>Bacteria</taxon>
        <taxon>Bacillati</taxon>
        <taxon>Actinomycetota</taxon>
        <taxon>Actinomycetes</taxon>
        <taxon>Propionibacteriales</taxon>
        <taxon>Nocardioidaceae</taxon>
        <taxon>Nocardioides</taxon>
    </lineage>
</organism>
<name>A0A7W5FAR9_9ACTN</name>
<keyword evidence="7" id="KW-1185">Reference proteome</keyword>
<proteinExistence type="inferred from homology"/>
<sequence length="300" mass="32693">MNQQNDIFVSINNGVVGIVAATVSNESVVFVNSRRVSAAPLTRITLHWASGKTKTFTTTDAEEIEAWLEHDTANSRITRVEISRVEEESTTGHNVKGDEELRGEDPHAIDWTERQARSAVPFEVVDGLPINPRPRPDLKPGKGDLWHWGEGVCSDAIVFNLNPFTEERHLLLIKRGDGHGWALPGGGLDEGETAEGGCSRELEEETGFRLHPGVFDMLPARVVDDPRAGENAWMVTIPGIVTLINSPLPAVSGQDDADEAAWLPAGSWDELQAAIAERGGVVFPAHVDLLQEALSLLDQH</sequence>
<feature type="region of interest" description="Disordered" evidence="4">
    <location>
        <begin position="85"/>
        <end position="105"/>
    </location>
</feature>
<comment type="caution">
    <text evidence="6">The sequence shown here is derived from an EMBL/GenBank/DDBJ whole genome shotgun (WGS) entry which is preliminary data.</text>
</comment>
<comment type="similarity">
    <text evidence="1 3">Belongs to the Nudix hydrolase family.</text>
</comment>
<dbReference type="InterPro" id="IPR015797">
    <property type="entry name" value="NUDIX_hydrolase-like_dom_sf"/>
</dbReference>
<evidence type="ECO:0000256" key="4">
    <source>
        <dbReference type="SAM" id="MobiDB-lite"/>
    </source>
</evidence>
<dbReference type="InterPro" id="IPR020084">
    <property type="entry name" value="NUDIX_hydrolase_CS"/>
</dbReference>
<evidence type="ECO:0000259" key="5">
    <source>
        <dbReference type="PROSITE" id="PS51462"/>
    </source>
</evidence>
<evidence type="ECO:0000256" key="3">
    <source>
        <dbReference type="RuleBase" id="RU003476"/>
    </source>
</evidence>
<feature type="domain" description="Nudix hydrolase" evidence="5">
    <location>
        <begin position="149"/>
        <end position="287"/>
    </location>
</feature>
<evidence type="ECO:0000313" key="7">
    <source>
        <dbReference type="Proteomes" id="UP000577707"/>
    </source>
</evidence>
<dbReference type="InterPro" id="IPR000086">
    <property type="entry name" value="NUDIX_hydrolase_dom"/>
</dbReference>
<dbReference type="PANTHER" id="PTHR43736">
    <property type="entry name" value="ADP-RIBOSE PYROPHOSPHATASE"/>
    <property type="match status" value="1"/>
</dbReference>
<dbReference type="EMBL" id="JACHXG010000011">
    <property type="protein sequence ID" value="MBB3091583.1"/>
    <property type="molecule type" value="Genomic_DNA"/>
</dbReference>
<dbReference type="RefSeq" id="WP_183549988.1">
    <property type="nucleotide sequence ID" value="NZ_BMQT01000012.1"/>
</dbReference>
<dbReference type="PROSITE" id="PS00893">
    <property type="entry name" value="NUDIX_BOX"/>
    <property type="match status" value="1"/>
</dbReference>
<dbReference type="PANTHER" id="PTHR43736:SF1">
    <property type="entry name" value="DIHYDRONEOPTERIN TRIPHOSPHATE DIPHOSPHATASE"/>
    <property type="match status" value="1"/>
</dbReference>
<dbReference type="InterPro" id="IPR020476">
    <property type="entry name" value="Nudix_hydrolase"/>
</dbReference>
<accession>A0A7W5FAR9</accession>
<dbReference type="PROSITE" id="PS51462">
    <property type="entry name" value="NUDIX"/>
    <property type="match status" value="1"/>
</dbReference>
<keyword evidence="2 3" id="KW-0378">Hydrolase</keyword>
<feature type="compositionally biased region" description="Basic and acidic residues" evidence="4">
    <location>
        <begin position="95"/>
        <end position="105"/>
    </location>
</feature>
<dbReference type="AlphaFoldDB" id="A0A7W5FAR9"/>
<dbReference type="Gene3D" id="3.90.79.10">
    <property type="entry name" value="Nucleoside Triphosphate Pyrophosphohydrolase"/>
    <property type="match status" value="1"/>
</dbReference>
<dbReference type="CDD" id="cd18873">
    <property type="entry name" value="NUDIX_NadM_like"/>
    <property type="match status" value="1"/>
</dbReference>
<dbReference type="Pfam" id="PF00293">
    <property type="entry name" value="NUDIX"/>
    <property type="match status" value="1"/>
</dbReference>
<gene>
    <name evidence="6" type="ORF">FHS12_004553</name>
</gene>
<protein>
    <submittedName>
        <fullName evidence="6">ADP-ribose pyrophosphatase YjhB (NUDIX family)</fullName>
    </submittedName>
</protein>
<dbReference type="GO" id="GO:0016787">
    <property type="term" value="F:hydrolase activity"/>
    <property type="evidence" value="ECO:0007669"/>
    <property type="project" value="UniProtKB-KW"/>
</dbReference>
<reference evidence="6 7" key="1">
    <citation type="submission" date="2020-08" db="EMBL/GenBank/DDBJ databases">
        <title>Genomic Encyclopedia of Type Strains, Phase III (KMG-III): the genomes of soil and plant-associated and newly described type strains.</title>
        <authorList>
            <person name="Whitman W."/>
        </authorList>
    </citation>
    <scope>NUCLEOTIDE SEQUENCE [LARGE SCALE GENOMIC DNA]</scope>
    <source>
        <strain evidence="6 7">CECT 3302</strain>
    </source>
</reference>
<evidence type="ECO:0000313" key="6">
    <source>
        <dbReference type="EMBL" id="MBB3091583.1"/>
    </source>
</evidence>
<evidence type="ECO:0000256" key="2">
    <source>
        <dbReference type="ARBA" id="ARBA00022801"/>
    </source>
</evidence>
<dbReference type="PRINTS" id="PR00502">
    <property type="entry name" value="NUDIXFAMILY"/>
</dbReference>
<dbReference type="SUPFAM" id="SSF55811">
    <property type="entry name" value="Nudix"/>
    <property type="match status" value="1"/>
</dbReference>
<evidence type="ECO:0000256" key="1">
    <source>
        <dbReference type="ARBA" id="ARBA00005582"/>
    </source>
</evidence>